<dbReference type="EMBL" id="JBHLWQ010000195">
    <property type="protein sequence ID" value="MFC0202551.1"/>
    <property type="molecule type" value="Genomic_DNA"/>
</dbReference>
<accession>A0ABV6CTH1</accession>
<comment type="caution">
    <text evidence="1">The sequence shown here is derived from an EMBL/GenBank/DDBJ whole genome shotgun (WGS) entry which is preliminary data.</text>
</comment>
<keyword evidence="2" id="KW-1185">Reference proteome</keyword>
<evidence type="ECO:0000313" key="2">
    <source>
        <dbReference type="Proteomes" id="UP001589795"/>
    </source>
</evidence>
<protein>
    <submittedName>
        <fullName evidence="1">Uncharacterized protein</fullName>
    </submittedName>
</protein>
<organism evidence="1 2">
    <name type="scientific">Paracoccus rhizosphaerae</name>
    <dbReference type="NCBI Taxonomy" id="1133347"/>
    <lineage>
        <taxon>Bacteria</taxon>
        <taxon>Pseudomonadati</taxon>
        <taxon>Pseudomonadota</taxon>
        <taxon>Alphaproteobacteria</taxon>
        <taxon>Rhodobacterales</taxon>
        <taxon>Paracoccaceae</taxon>
        <taxon>Paracoccus</taxon>
    </lineage>
</organism>
<reference evidence="1 2" key="1">
    <citation type="submission" date="2024-09" db="EMBL/GenBank/DDBJ databases">
        <authorList>
            <person name="Sun Q."/>
            <person name="Mori K."/>
        </authorList>
    </citation>
    <scope>NUCLEOTIDE SEQUENCE [LARGE SCALE GENOMIC DNA]</scope>
    <source>
        <strain evidence="1 2">CCM 7904</strain>
    </source>
</reference>
<name>A0ABV6CTH1_9RHOB</name>
<evidence type="ECO:0000313" key="1">
    <source>
        <dbReference type="EMBL" id="MFC0202551.1"/>
    </source>
</evidence>
<dbReference type="RefSeq" id="WP_265507905.1">
    <property type="nucleotide sequence ID" value="NZ_JAOTBE010000047.1"/>
</dbReference>
<sequence>MPTTVTTEMLLECLEGMERRFQDMERRFCKLEAELETTAFDARALNKEMVSFLQARKQGE</sequence>
<proteinExistence type="predicted"/>
<gene>
    <name evidence="1" type="ORF">ACFFIZ_20125</name>
</gene>
<dbReference type="Proteomes" id="UP001589795">
    <property type="component" value="Unassembled WGS sequence"/>
</dbReference>